<dbReference type="InterPro" id="IPR007110">
    <property type="entry name" value="Ig-like_dom"/>
</dbReference>
<evidence type="ECO:0000256" key="1">
    <source>
        <dbReference type="SAM" id="SignalP"/>
    </source>
</evidence>
<dbReference type="AlphaFoldDB" id="A0A7J6AXF5"/>
<dbReference type="SUPFAM" id="SSF48726">
    <property type="entry name" value="Immunoglobulin"/>
    <property type="match status" value="1"/>
</dbReference>
<feature type="signal peptide" evidence="1">
    <location>
        <begin position="1"/>
        <end position="16"/>
    </location>
</feature>
<accession>A0A7J6AXF5</accession>
<organism evidence="3 4">
    <name type="scientific">Ameiurus melas</name>
    <name type="common">Black bullhead</name>
    <name type="synonym">Silurus melas</name>
    <dbReference type="NCBI Taxonomy" id="219545"/>
    <lineage>
        <taxon>Eukaryota</taxon>
        <taxon>Metazoa</taxon>
        <taxon>Chordata</taxon>
        <taxon>Craniata</taxon>
        <taxon>Vertebrata</taxon>
        <taxon>Euteleostomi</taxon>
        <taxon>Actinopterygii</taxon>
        <taxon>Neopterygii</taxon>
        <taxon>Teleostei</taxon>
        <taxon>Ostariophysi</taxon>
        <taxon>Siluriformes</taxon>
        <taxon>Ictaluridae</taxon>
        <taxon>Ameiurus</taxon>
    </lineage>
</organism>
<gene>
    <name evidence="3" type="ORF">AMELA_G00088870</name>
</gene>
<keyword evidence="1" id="KW-0732">Signal</keyword>
<dbReference type="Proteomes" id="UP000593565">
    <property type="component" value="Unassembled WGS sequence"/>
</dbReference>
<feature type="chain" id="PRO_5029528962" description="Ig-like domain-containing protein" evidence="1">
    <location>
        <begin position="17"/>
        <end position="143"/>
    </location>
</feature>
<keyword evidence="4" id="KW-1185">Reference proteome</keyword>
<evidence type="ECO:0000313" key="4">
    <source>
        <dbReference type="Proteomes" id="UP000593565"/>
    </source>
</evidence>
<sequence length="143" mass="16134">MAYCLCLLLLIVNCCAVDLLSVGEETRREMKTTQQVPVVVPVTTETADVLQCVYGTDPAAANYTWYRQDLLSLPEGTKADGNRLHFMTSTSDLNGMYVCIITNKYGTFAAQLYRNIQDCPLQRISKWVSALWKLLNPTQYLLQ</sequence>
<comment type="caution">
    <text evidence="3">The sequence shown here is derived from an EMBL/GenBank/DDBJ whole genome shotgun (WGS) entry which is preliminary data.</text>
</comment>
<proteinExistence type="predicted"/>
<protein>
    <recommendedName>
        <fullName evidence="2">Ig-like domain-containing protein</fullName>
    </recommendedName>
</protein>
<reference evidence="3 4" key="1">
    <citation type="submission" date="2020-02" db="EMBL/GenBank/DDBJ databases">
        <title>A chromosome-scale genome assembly of the black bullhead catfish (Ameiurus melas).</title>
        <authorList>
            <person name="Wen M."/>
            <person name="Zham M."/>
            <person name="Cabau C."/>
            <person name="Klopp C."/>
            <person name="Donnadieu C."/>
            <person name="Roques C."/>
            <person name="Bouchez O."/>
            <person name="Lampietro C."/>
            <person name="Jouanno E."/>
            <person name="Herpin A."/>
            <person name="Louis A."/>
            <person name="Berthelot C."/>
            <person name="Parey E."/>
            <person name="Roest-Crollius H."/>
            <person name="Braasch I."/>
            <person name="Postlethwait J."/>
            <person name="Robinson-Rechavi M."/>
            <person name="Echchiki A."/>
            <person name="Begum T."/>
            <person name="Montfort J."/>
            <person name="Schartl M."/>
            <person name="Bobe J."/>
            <person name="Guiguen Y."/>
        </authorList>
    </citation>
    <scope>NUCLEOTIDE SEQUENCE [LARGE SCALE GENOMIC DNA]</scope>
    <source>
        <strain evidence="3">M_S1</strain>
        <tissue evidence="3">Blood</tissue>
    </source>
</reference>
<name>A0A7J6AXF5_AMEME</name>
<dbReference type="CDD" id="cd00096">
    <property type="entry name" value="Ig"/>
    <property type="match status" value="1"/>
</dbReference>
<dbReference type="InterPro" id="IPR013783">
    <property type="entry name" value="Ig-like_fold"/>
</dbReference>
<dbReference type="EMBL" id="JAAGNN010000007">
    <property type="protein sequence ID" value="KAF4086827.1"/>
    <property type="molecule type" value="Genomic_DNA"/>
</dbReference>
<dbReference type="Gene3D" id="2.60.40.10">
    <property type="entry name" value="Immunoglobulins"/>
    <property type="match status" value="1"/>
</dbReference>
<feature type="domain" description="Ig-like" evidence="2">
    <location>
        <begin position="37"/>
        <end position="117"/>
    </location>
</feature>
<dbReference type="PROSITE" id="PS50835">
    <property type="entry name" value="IG_LIKE"/>
    <property type="match status" value="1"/>
</dbReference>
<dbReference type="InterPro" id="IPR036179">
    <property type="entry name" value="Ig-like_dom_sf"/>
</dbReference>
<evidence type="ECO:0000313" key="3">
    <source>
        <dbReference type="EMBL" id="KAF4086827.1"/>
    </source>
</evidence>
<evidence type="ECO:0000259" key="2">
    <source>
        <dbReference type="PROSITE" id="PS50835"/>
    </source>
</evidence>